<keyword evidence="1" id="KW-0732">Signal</keyword>
<comment type="caution">
    <text evidence="2">The sequence shown here is derived from an EMBL/GenBank/DDBJ whole genome shotgun (WGS) entry which is preliminary data.</text>
</comment>
<evidence type="ECO:0000313" key="3">
    <source>
        <dbReference type="Proteomes" id="UP000765509"/>
    </source>
</evidence>
<dbReference type="EMBL" id="AVOT02041512">
    <property type="protein sequence ID" value="MBW0536864.1"/>
    <property type="molecule type" value="Genomic_DNA"/>
</dbReference>
<feature type="chain" id="PRO_5040189716" description="Peptidase A2 domain-containing protein" evidence="1">
    <location>
        <begin position="23"/>
        <end position="156"/>
    </location>
</feature>
<keyword evidence="3" id="KW-1185">Reference proteome</keyword>
<reference evidence="2" key="1">
    <citation type="submission" date="2021-03" db="EMBL/GenBank/DDBJ databases">
        <title>Draft genome sequence of rust myrtle Austropuccinia psidii MF-1, a brazilian biotype.</title>
        <authorList>
            <person name="Quecine M.C."/>
            <person name="Pachon D.M.R."/>
            <person name="Bonatelli M.L."/>
            <person name="Correr F.H."/>
            <person name="Franceschini L.M."/>
            <person name="Leite T.F."/>
            <person name="Margarido G.R.A."/>
            <person name="Almeida C.A."/>
            <person name="Ferrarezi J.A."/>
            <person name="Labate C.A."/>
        </authorList>
    </citation>
    <scope>NUCLEOTIDE SEQUENCE</scope>
    <source>
        <strain evidence="2">MF-1</strain>
    </source>
</reference>
<name>A0A9Q3FCT0_9BASI</name>
<evidence type="ECO:0000256" key="1">
    <source>
        <dbReference type="SAM" id="SignalP"/>
    </source>
</evidence>
<organism evidence="2 3">
    <name type="scientific">Austropuccinia psidii MF-1</name>
    <dbReference type="NCBI Taxonomy" id="1389203"/>
    <lineage>
        <taxon>Eukaryota</taxon>
        <taxon>Fungi</taxon>
        <taxon>Dikarya</taxon>
        <taxon>Basidiomycota</taxon>
        <taxon>Pucciniomycotina</taxon>
        <taxon>Pucciniomycetes</taxon>
        <taxon>Pucciniales</taxon>
        <taxon>Sphaerophragmiaceae</taxon>
        <taxon>Austropuccinia</taxon>
    </lineage>
</organism>
<dbReference type="Proteomes" id="UP000765509">
    <property type="component" value="Unassembled WGS sequence"/>
</dbReference>
<proteinExistence type="predicted"/>
<feature type="signal peptide" evidence="1">
    <location>
        <begin position="1"/>
        <end position="22"/>
    </location>
</feature>
<accession>A0A9Q3FCT0</accession>
<sequence length="156" mass="17627">MSQSQVDLYILFLLLNHRVTLTKNFCKHTHDAQTFLVTPTRGMAYIHGTATTMTVCIGNSQHPLIIDGGAHCSIVAREYLDNHFPSWEKKILPTKGKNFKSASGNMISIRTIIKQIIITHRKGDIHLNPEFVVLEDAHIHVFLLGKDYQGMYGIDI</sequence>
<dbReference type="AlphaFoldDB" id="A0A9Q3FCT0"/>
<gene>
    <name evidence="2" type="ORF">O181_076579</name>
</gene>
<protein>
    <recommendedName>
        <fullName evidence="4">Peptidase A2 domain-containing protein</fullName>
    </recommendedName>
</protein>
<evidence type="ECO:0000313" key="2">
    <source>
        <dbReference type="EMBL" id="MBW0536864.1"/>
    </source>
</evidence>
<evidence type="ECO:0008006" key="4">
    <source>
        <dbReference type="Google" id="ProtNLM"/>
    </source>
</evidence>